<sequence length="72" mass="7655">MSTGFGERRTPNVSEHSTTAQPLVTSLQGLAALEAVRPALGSQSHESSVLNPSAEWVQDCRCSTRTNAGDQK</sequence>
<protein>
    <submittedName>
        <fullName evidence="2">Uncharacterized protein</fullName>
    </submittedName>
</protein>
<proteinExistence type="predicted"/>
<keyword evidence="3" id="KW-1185">Reference proteome</keyword>
<gene>
    <name evidence="2" type="ORF">BOTBODRAFT_587442</name>
</gene>
<reference evidence="3" key="1">
    <citation type="journal article" date="2014" name="Proc. Natl. Acad. Sci. U.S.A.">
        <title>Extensive sampling of basidiomycete genomes demonstrates inadequacy of the white-rot/brown-rot paradigm for wood decay fungi.</title>
        <authorList>
            <person name="Riley R."/>
            <person name="Salamov A.A."/>
            <person name="Brown D.W."/>
            <person name="Nagy L.G."/>
            <person name="Floudas D."/>
            <person name="Held B.W."/>
            <person name="Levasseur A."/>
            <person name="Lombard V."/>
            <person name="Morin E."/>
            <person name="Otillar R."/>
            <person name="Lindquist E.A."/>
            <person name="Sun H."/>
            <person name="LaButti K.M."/>
            <person name="Schmutz J."/>
            <person name="Jabbour D."/>
            <person name="Luo H."/>
            <person name="Baker S.E."/>
            <person name="Pisabarro A.G."/>
            <person name="Walton J.D."/>
            <person name="Blanchette R.A."/>
            <person name="Henrissat B."/>
            <person name="Martin F."/>
            <person name="Cullen D."/>
            <person name="Hibbett D.S."/>
            <person name="Grigoriev I.V."/>
        </authorList>
    </citation>
    <scope>NUCLEOTIDE SEQUENCE [LARGE SCALE GENOMIC DNA]</scope>
    <source>
        <strain evidence="3">FD-172 SS1</strain>
    </source>
</reference>
<evidence type="ECO:0000313" key="2">
    <source>
        <dbReference type="EMBL" id="KDQ07982.1"/>
    </source>
</evidence>
<dbReference type="EMBL" id="KL198097">
    <property type="protein sequence ID" value="KDQ07982.1"/>
    <property type="molecule type" value="Genomic_DNA"/>
</dbReference>
<feature type="region of interest" description="Disordered" evidence="1">
    <location>
        <begin position="1"/>
        <end position="22"/>
    </location>
</feature>
<dbReference type="HOGENOM" id="CLU_2721886_0_0_1"/>
<evidence type="ECO:0000256" key="1">
    <source>
        <dbReference type="SAM" id="MobiDB-lite"/>
    </source>
</evidence>
<accession>A0A067M7Y6</accession>
<feature type="compositionally biased region" description="Polar residues" evidence="1">
    <location>
        <begin position="11"/>
        <end position="22"/>
    </location>
</feature>
<evidence type="ECO:0000313" key="3">
    <source>
        <dbReference type="Proteomes" id="UP000027195"/>
    </source>
</evidence>
<dbReference type="Proteomes" id="UP000027195">
    <property type="component" value="Unassembled WGS sequence"/>
</dbReference>
<dbReference type="AlphaFoldDB" id="A0A067M7Y6"/>
<feature type="compositionally biased region" description="Basic and acidic residues" evidence="1">
    <location>
        <begin position="1"/>
        <end position="10"/>
    </location>
</feature>
<organism evidence="2 3">
    <name type="scientific">Botryobasidium botryosum (strain FD-172 SS1)</name>
    <dbReference type="NCBI Taxonomy" id="930990"/>
    <lineage>
        <taxon>Eukaryota</taxon>
        <taxon>Fungi</taxon>
        <taxon>Dikarya</taxon>
        <taxon>Basidiomycota</taxon>
        <taxon>Agaricomycotina</taxon>
        <taxon>Agaricomycetes</taxon>
        <taxon>Cantharellales</taxon>
        <taxon>Botryobasidiaceae</taxon>
        <taxon>Botryobasidium</taxon>
    </lineage>
</organism>
<dbReference type="InParanoid" id="A0A067M7Y6"/>
<name>A0A067M7Y6_BOTB1</name>